<keyword evidence="1" id="KW-1133">Transmembrane helix</keyword>
<dbReference type="PANTHER" id="PTHR37488">
    <property type="entry name" value="DUF1275 DOMAIN-CONTAINING PROTEIN"/>
    <property type="match status" value="1"/>
</dbReference>
<keyword evidence="1" id="KW-0472">Membrane</keyword>
<reference evidence="2 3" key="1">
    <citation type="submission" date="2022-06" db="EMBL/GenBank/DDBJ databases">
        <title>Sequencing the genomes of 1000 actinobacteria strains.</title>
        <authorList>
            <person name="Klenk H.-P."/>
        </authorList>
    </citation>
    <scope>NUCLEOTIDE SEQUENCE [LARGE SCALE GENOMIC DNA]</scope>
    <source>
        <strain evidence="2 3">DSM 41656</strain>
    </source>
</reference>
<feature type="transmembrane region" description="Helical" evidence="1">
    <location>
        <begin position="91"/>
        <end position="112"/>
    </location>
</feature>
<proteinExistence type="predicted"/>
<name>A0ABT1JA17_9ACTN</name>
<organism evidence="2 3">
    <name type="scientific">Kitasatospora paracochleata</name>
    <dbReference type="NCBI Taxonomy" id="58354"/>
    <lineage>
        <taxon>Bacteria</taxon>
        <taxon>Bacillati</taxon>
        <taxon>Actinomycetota</taxon>
        <taxon>Actinomycetes</taxon>
        <taxon>Kitasatosporales</taxon>
        <taxon>Streptomycetaceae</taxon>
        <taxon>Kitasatospora</taxon>
    </lineage>
</organism>
<dbReference type="Proteomes" id="UP001206483">
    <property type="component" value="Unassembled WGS sequence"/>
</dbReference>
<feature type="transmembrane region" description="Helical" evidence="1">
    <location>
        <begin position="124"/>
        <end position="141"/>
    </location>
</feature>
<feature type="transmembrane region" description="Helical" evidence="1">
    <location>
        <begin position="36"/>
        <end position="53"/>
    </location>
</feature>
<accession>A0ABT1JA17</accession>
<keyword evidence="1" id="KW-0812">Transmembrane</keyword>
<feature type="transmembrane region" description="Helical" evidence="1">
    <location>
        <begin position="191"/>
        <end position="224"/>
    </location>
</feature>
<protein>
    <submittedName>
        <fullName evidence="2">Uncharacterized membrane protein YoaK (UPF0700 family)</fullName>
    </submittedName>
</protein>
<dbReference type="PANTHER" id="PTHR37488:SF2">
    <property type="entry name" value="DUF1275 DOMAIN-CONTAINING PROTEIN"/>
    <property type="match status" value="1"/>
</dbReference>
<keyword evidence="3" id="KW-1185">Reference proteome</keyword>
<feature type="transmembrane region" description="Helical" evidence="1">
    <location>
        <begin position="65"/>
        <end position="85"/>
    </location>
</feature>
<evidence type="ECO:0000313" key="3">
    <source>
        <dbReference type="Proteomes" id="UP001206483"/>
    </source>
</evidence>
<gene>
    <name evidence="2" type="ORF">FHR36_007502</name>
</gene>
<dbReference type="InterPro" id="IPR010699">
    <property type="entry name" value="DUF1275"/>
</dbReference>
<evidence type="ECO:0000313" key="2">
    <source>
        <dbReference type="EMBL" id="MCP2314301.1"/>
    </source>
</evidence>
<sequence>MDGPQRGRLRIEIVLTVLTVTTGAVDALTFLGLGRAFAALATGNVLLLSFAVAGEPSTPVARPAFALLAFVLGAAAAYRLITVLAERGRRWFALAMVVEATLVGAAGIYCVAVAGTADPTADEALVVIVLVALAMGWRNRVGLEAGVPDMPTTVVQMALVKLAVDVLPFRTAEPAAPVDARLRRLGTVAGMFVGGCLGALLLVLGIGVGPGLIGVAACAAVVALGSARDPRLQPLAR</sequence>
<dbReference type="RefSeq" id="WP_253804622.1">
    <property type="nucleotide sequence ID" value="NZ_BAAAUB010000010.1"/>
</dbReference>
<evidence type="ECO:0000256" key="1">
    <source>
        <dbReference type="SAM" id="Phobius"/>
    </source>
</evidence>
<dbReference type="EMBL" id="JAMZDX010000009">
    <property type="protein sequence ID" value="MCP2314301.1"/>
    <property type="molecule type" value="Genomic_DNA"/>
</dbReference>
<comment type="caution">
    <text evidence="2">The sequence shown here is derived from an EMBL/GenBank/DDBJ whole genome shotgun (WGS) entry which is preliminary data.</text>
</comment>
<dbReference type="Pfam" id="PF06912">
    <property type="entry name" value="DUF1275"/>
    <property type="match status" value="1"/>
</dbReference>